<dbReference type="AlphaFoldDB" id="A0A8H4QUP9"/>
<dbReference type="PROSITE" id="PS00463">
    <property type="entry name" value="ZN2_CY6_FUNGAL_1"/>
    <property type="match status" value="1"/>
</dbReference>
<dbReference type="PROSITE" id="PS50048">
    <property type="entry name" value="ZN2_CY6_FUNGAL_2"/>
    <property type="match status" value="1"/>
</dbReference>
<dbReference type="SUPFAM" id="SSF57701">
    <property type="entry name" value="Zn2/Cys6 DNA-binding domain"/>
    <property type="match status" value="1"/>
</dbReference>
<reference evidence="3 4" key="1">
    <citation type="submission" date="2019-12" db="EMBL/GenBank/DDBJ databases">
        <authorList>
            <person name="Floudas D."/>
            <person name="Bentzer J."/>
            <person name="Ahren D."/>
            <person name="Johansson T."/>
            <person name="Persson P."/>
            <person name="Tunlid A."/>
        </authorList>
    </citation>
    <scope>NUCLEOTIDE SEQUENCE [LARGE SCALE GENOMIC DNA]</scope>
    <source>
        <strain evidence="3 4">CBS 102.39</strain>
    </source>
</reference>
<dbReference type="EMBL" id="JAACJL010000030">
    <property type="protein sequence ID" value="KAF4617166.1"/>
    <property type="molecule type" value="Genomic_DNA"/>
</dbReference>
<proteinExistence type="predicted"/>
<protein>
    <recommendedName>
        <fullName evidence="2">Zn(2)-C6 fungal-type domain-containing protein</fullName>
    </recommendedName>
</protein>
<feature type="compositionally biased region" description="Polar residues" evidence="1">
    <location>
        <begin position="229"/>
        <end position="244"/>
    </location>
</feature>
<dbReference type="SMART" id="SM00066">
    <property type="entry name" value="GAL4"/>
    <property type="match status" value="1"/>
</dbReference>
<keyword evidence="4" id="KW-1185">Reference proteome</keyword>
<evidence type="ECO:0000313" key="3">
    <source>
        <dbReference type="EMBL" id="KAF4617166.1"/>
    </source>
</evidence>
<feature type="region of interest" description="Disordered" evidence="1">
    <location>
        <begin position="1"/>
        <end position="124"/>
    </location>
</feature>
<feature type="compositionally biased region" description="Pro residues" evidence="1">
    <location>
        <begin position="46"/>
        <end position="60"/>
    </location>
</feature>
<feature type="domain" description="Zn(2)-C6 fungal-type" evidence="2">
    <location>
        <begin position="330"/>
        <end position="360"/>
    </location>
</feature>
<evidence type="ECO:0000313" key="4">
    <source>
        <dbReference type="Proteomes" id="UP000521872"/>
    </source>
</evidence>
<organism evidence="3 4">
    <name type="scientific">Agrocybe pediades</name>
    <dbReference type="NCBI Taxonomy" id="84607"/>
    <lineage>
        <taxon>Eukaryota</taxon>
        <taxon>Fungi</taxon>
        <taxon>Dikarya</taxon>
        <taxon>Basidiomycota</taxon>
        <taxon>Agaricomycotina</taxon>
        <taxon>Agaricomycetes</taxon>
        <taxon>Agaricomycetidae</taxon>
        <taxon>Agaricales</taxon>
        <taxon>Agaricineae</taxon>
        <taxon>Strophariaceae</taxon>
        <taxon>Agrocybe</taxon>
    </lineage>
</organism>
<dbReference type="Gene3D" id="4.10.240.10">
    <property type="entry name" value="Zn(2)-C6 fungal-type DNA-binding domain"/>
    <property type="match status" value="1"/>
</dbReference>
<dbReference type="InterPro" id="IPR036864">
    <property type="entry name" value="Zn2-C6_fun-type_DNA-bd_sf"/>
</dbReference>
<dbReference type="GO" id="GO:0000981">
    <property type="term" value="F:DNA-binding transcription factor activity, RNA polymerase II-specific"/>
    <property type="evidence" value="ECO:0007669"/>
    <property type="project" value="InterPro"/>
</dbReference>
<comment type="caution">
    <text evidence="3">The sequence shown here is derived from an EMBL/GenBank/DDBJ whole genome shotgun (WGS) entry which is preliminary data.</text>
</comment>
<sequence length="475" mass="53999">MDRDDNSQNRQSSLPSSLIPHLYTAPQQPRDSSTRTTLDREDINPPVSPIFPLYTPPPYSIRPAPWQEAEPGPSSSTRPAPNFADVRPVSPGPPIYPPPSYSSRNTAWREGEPGPSSLAQPIPRRIGSYPLRVPEFTSRFDLAPEPERDYREVIDSRQYRDFPEQNYAEREYRDFTERDYRDLAERDYMEREYREYWPSAQSSRAYNIQQASTSSSSSYSFQALPPPQSLLNPNTEDPSASSFTFDRHDAYTYPPVGSLSISAPTSTRFRTPDSPDIYHPMYRYQSDSRSLDLASNDGDGSQSGKRRRAESLEADNNSGRARNTRKTPVACNFCRGRKLRCNGAKPSCYNCTVRKFECEYVPVQRRRGPGKAKRGTRPKRVVSVRDTAGSSRTATDQPPIAVPEYELDALAPELRPYTSVLSLENYQPPPDLTPNYSAAPAPDPRLHEEYHSRTRTSRSRESSEDRSEADEIYRK</sequence>
<feature type="region of interest" description="Disordered" evidence="1">
    <location>
        <begin position="366"/>
        <end position="401"/>
    </location>
</feature>
<dbReference type="Proteomes" id="UP000521872">
    <property type="component" value="Unassembled WGS sequence"/>
</dbReference>
<gene>
    <name evidence="3" type="ORF">D9613_006118</name>
</gene>
<feature type="compositionally biased region" description="Polar residues" evidence="1">
    <location>
        <begin position="259"/>
        <end position="269"/>
    </location>
</feature>
<name>A0A8H4QUP9_9AGAR</name>
<dbReference type="InterPro" id="IPR001138">
    <property type="entry name" value="Zn2Cys6_DnaBD"/>
</dbReference>
<dbReference type="CDD" id="cd00067">
    <property type="entry name" value="GAL4"/>
    <property type="match status" value="1"/>
</dbReference>
<feature type="region of interest" description="Disordered" evidence="1">
    <location>
        <begin position="217"/>
        <end position="325"/>
    </location>
</feature>
<dbReference type="Pfam" id="PF00172">
    <property type="entry name" value="Zn_clus"/>
    <property type="match status" value="1"/>
</dbReference>
<feature type="compositionally biased region" description="Polar residues" evidence="1">
    <location>
        <begin position="25"/>
        <end position="36"/>
    </location>
</feature>
<evidence type="ECO:0000256" key="1">
    <source>
        <dbReference type="SAM" id="MobiDB-lite"/>
    </source>
</evidence>
<dbReference type="GO" id="GO:0008270">
    <property type="term" value="F:zinc ion binding"/>
    <property type="evidence" value="ECO:0007669"/>
    <property type="project" value="InterPro"/>
</dbReference>
<feature type="compositionally biased region" description="Pro residues" evidence="1">
    <location>
        <begin position="90"/>
        <end position="100"/>
    </location>
</feature>
<accession>A0A8H4QUP9</accession>
<feature type="region of interest" description="Disordered" evidence="1">
    <location>
        <begin position="423"/>
        <end position="475"/>
    </location>
</feature>
<feature type="compositionally biased region" description="Basic residues" evidence="1">
    <location>
        <begin position="366"/>
        <end position="382"/>
    </location>
</feature>
<feature type="compositionally biased region" description="Basic and acidic residues" evidence="1">
    <location>
        <begin position="444"/>
        <end position="475"/>
    </location>
</feature>
<evidence type="ECO:0000259" key="2">
    <source>
        <dbReference type="PROSITE" id="PS50048"/>
    </source>
</evidence>